<reference evidence="4 6" key="2">
    <citation type="submission" date="2019-05" db="EMBL/GenBank/DDBJ databases">
        <title>Genome sequence of Moorella thermoacetica ATCC 33924.</title>
        <authorList>
            <person name="Poehlein A."/>
            <person name="Bengelsdorf F.R."/>
            <person name="Duerre P."/>
            <person name="Daniel R."/>
        </authorList>
    </citation>
    <scope>NUCLEOTIDE SEQUENCE [LARGE SCALE GENOMIC DNA]</scope>
    <source>
        <strain evidence="4 6">ATCC 33924</strain>
    </source>
</reference>
<dbReference type="Proteomes" id="UP000094598">
    <property type="component" value="Chromosome"/>
</dbReference>
<dbReference type="PROSITE" id="PS51272">
    <property type="entry name" value="SLH"/>
    <property type="match status" value="1"/>
</dbReference>
<dbReference type="EMBL" id="CP017019">
    <property type="protein sequence ID" value="AOQ24305.1"/>
    <property type="molecule type" value="Genomic_DNA"/>
</dbReference>
<dbReference type="InterPro" id="IPR001119">
    <property type="entry name" value="SLH_dom"/>
</dbReference>
<accession>A0AAC9HIL7</accession>
<evidence type="ECO:0000313" key="4">
    <source>
        <dbReference type="EMBL" id="TYL14712.1"/>
    </source>
</evidence>
<evidence type="ECO:0000313" key="5">
    <source>
        <dbReference type="Proteomes" id="UP000094598"/>
    </source>
</evidence>
<keyword evidence="1" id="KW-0677">Repeat</keyword>
<name>A0AAC9HIL7_NEOTH</name>
<organism evidence="3 5">
    <name type="scientific">Neomoorella thermoacetica</name>
    <name type="common">Clostridium thermoaceticum</name>
    <dbReference type="NCBI Taxonomy" id="1525"/>
    <lineage>
        <taxon>Bacteria</taxon>
        <taxon>Bacillati</taxon>
        <taxon>Bacillota</taxon>
        <taxon>Clostridia</taxon>
        <taxon>Neomoorellales</taxon>
        <taxon>Neomoorellaceae</taxon>
        <taxon>Neomoorella</taxon>
    </lineage>
</organism>
<dbReference type="AlphaFoldDB" id="A0AAC9HIL7"/>
<evidence type="ECO:0000313" key="6">
    <source>
        <dbReference type="Proteomes" id="UP000322283"/>
    </source>
</evidence>
<evidence type="ECO:0000313" key="3">
    <source>
        <dbReference type="EMBL" id="AOQ24305.1"/>
    </source>
</evidence>
<protein>
    <recommendedName>
        <fullName evidence="2">SLH domain-containing protein</fullName>
    </recommendedName>
</protein>
<gene>
    <name evidence="3" type="ORF">Maut_01868</name>
    <name evidence="4" type="ORF">MTAT_09470</name>
</gene>
<keyword evidence="6" id="KW-1185">Reference proteome</keyword>
<evidence type="ECO:0000256" key="1">
    <source>
        <dbReference type="ARBA" id="ARBA00022737"/>
    </source>
</evidence>
<feature type="domain" description="SLH" evidence="2">
    <location>
        <begin position="17"/>
        <end position="80"/>
    </location>
</feature>
<reference evidence="3 5" key="1">
    <citation type="submission" date="2016-08" db="EMBL/GenBank/DDBJ databases">
        <title>Moorella thermoacetica DSM 103132.</title>
        <authorList>
            <person name="Jendresen C.B."/>
            <person name="Redl S.M."/>
            <person name="Jensen T.O."/>
            <person name="Nielsen A.T."/>
        </authorList>
    </citation>
    <scope>NUCLEOTIDE SEQUENCE [LARGE SCALE GENOMIC DNA]</scope>
    <source>
        <strain evidence="3 5">DSM 103132</strain>
    </source>
</reference>
<sequence length="104" mass="11511">MKYRFIREHTGTFHVETMLPSFKGVPDRILKTDIMEAIDFELYMGYPDATLKLSNNITRAEFAAVLARAADVSGQLGRNWYDGAVDGLSAAGVIPDKSGDWNAL</sequence>
<dbReference type="Proteomes" id="UP000322283">
    <property type="component" value="Unassembled WGS sequence"/>
</dbReference>
<dbReference type="Pfam" id="PF00395">
    <property type="entry name" value="SLH"/>
    <property type="match status" value="1"/>
</dbReference>
<evidence type="ECO:0000259" key="2">
    <source>
        <dbReference type="PROSITE" id="PS51272"/>
    </source>
</evidence>
<dbReference type="EMBL" id="VCDX01000002">
    <property type="protein sequence ID" value="TYL14712.1"/>
    <property type="molecule type" value="Genomic_DNA"/>
</dbReference>
<proteinExistence type="predicted"/>